<dbReference type="GO" id="GO:0034237">
    <property type="term" value="F:protein kinase A regulatory subunit binding"/>
    <property type="evidence" value="ECO:0007669"/>
    <property type="project" value="TreeGrafter"/>
</dbReference>
<dbReference type="Gene3D" id="6.10.280.150">
    <property type="match status" value="1"/>
</dbReference>
<dbReference type="EMBL" id="DF973167">
    <property type="protein sequence ID" value="GAU17184.1"/>
    <property type="molecule type" value="Genomic_DNA"/>
</dbReference>
<comment type="similarity">
    <text evidence="1">Belongs to the SCAR/WAVE family.</text>
</comment>
<reference evidence="4" key="1">
    <citation type="journal article" date="2017" name="Front. Plant Sci.">
        <title>Climate Clever Clovers: New Paradigm to Reduce the Environmental Footprint of Ruminants by Breeding Low Methanogenic Forages Utilizing Haplotype Variation.</title>
        <authorList>
            <person name="Kaur P."/>
            <person name="Appels R."/>
            <person name="Bayer P.E."/>
            <person name="Keeble-Gagnere G."/>
            <person name="Wang J."/>
            <person name="Hirakawa H."/>
            <person name="Shirasawa K."/>
            <person name="Vercoe P."/>
            <person name="Stefanova K."/>
            <person name="Durmic Z."/>
            <person name="Nichols P."/>
            <person name="Revell C."/>
            <person name="Isobe S.N."/>
            <person name="Edwards D."/>
            <person name="Erskine W."/>
        </authorList>
    </citation>
    <scope>NUCLEOTIDE SEQUENCE [LARGE SCALE GENOMIC DNA]</scope>
    <source>
        <strain evidence="4">cv. Daliak</strain>
    </source>
</reference>
<dbReference type="AlphaFoldDB" id="A0A2Z6M5P2"/>
<dbReference type="GO" id="GO:0030036">
    <property type="term" value="P:actin cytoskeleton organization"/>
    <property type="evidence" value="ECO:0007669"/>
    <property type="project" value="InterPro"/>
</dbReference>
<dbReference type="GO" id="GO:0005856">
    <property type="term" value="C:cytoskeleton"/>
    <property type="evidence" value="ECO:0007669"/>
    <property type="project" value="InterPro"/>
</dbReference>
<dbReference type="PANTHER" id="PTHR12902:SF35">
    <property type="entry name" value="PROTEIN SCAR"/>
    <property type="match status" value="1"/>
</dbReference>
<evidence type="ECO:0000313" key="3">
    <source>
        <dbReference type="EMBL" id="GAU17184.1"/>
    </source>
</evidence>
<dbReference type="Proteomes" id="UP000242715">
    <property type="component" value="Unassembled WGS sequence"/>
</dbReference>
<feature type="region of interest" description="Disordered" evidence="2">
    <location>
        <begin position="1"/>
        <end position="48"/>
    </location>
</feature>
<evidence type="ECO:0008006" key="5">
    <source>
        <dbReference type="Google" id="ProtNLM"/>
    </source>
</evidence>
<sequence length="141" mass="15582">MQPNHSLLPPEGDRELSLDTSAQSSEFDSHIPNGKPKKNLLPPPPQNHLFDVAAALDKSRLRKVSDRVRPQIAPKVDDRDSLLEQIRTKSFNLRSAVVTRPNIQGPKTNLRVAAILEKANSIRQALAGSDEDDDADSWSDS</sequence>
<dbReference type="InterPro" id="IPR028288">
    <property type="entry name" value="SCAR/WAVE_fam"/>
</dbReference>
<evidence type="ECO:0000256" key="2">
    <source>
        <dbReference type="SAM" id="MobiDB-lite"/>
    </source>
</evidence>
<gene>
    <name evidence="3" type="ORF">TSUD_178140</name>
</gene>
<evidence type="ECO:0000256" key="1">
    <source>
        <dbReference type="ARBA" id="ARBA00006993"/>
    </source>
</evidence>
<evidence type="ECO:0000313" key="4">
    <source>
        <dbReference type="Proteomes" id="UP000242715"/>
    </source>
</evidence>
<accession>A0A2Z6M5P2</accession>
<dbReference type="GO" id="GO:0071933">
    <property type="term" value="F:Arp2/3 complex binding"/>
    <property type="evidence" value="ECO:0007669"/>
    <property type="project" value="TreeGrafter"/>
</dbReference>
<dbReference type="GO" id="GO:2000601">
    <property type="term" value="P:positive regulation of Arp2/3 complex-mediated actin nucleation"/>
    <property type="evidence" value="ECO:0007669"/>
    <property type="project" value="TreeGrafter"/>
</dbReference>
<keyword evidence="4" id="KW-1185">Reference proteome</keyword>
<dbReference type="PANTHER" id="PTHR12902">
    <property type="entry name" value="WASP-1"/>
    <property type="match status" value="1"/>
</dbReference>
<name>A0A2Z6M5P2_TRISU</name>
<protein>
    <recommendedName>
        <fullName evidence="5">WH2 domain-containing protein</fullName>
    </recommendedName>
</protein>
<proteinExistence type="inferred from homology"/>
<dbReference type="OrthoDB" id="1738692at2759"/>
<organism evidence="3 4">
    <name type="scientific">Trifolium subterraneum</name>
    <name type="common">Subterranean clover</name>
    <dbReference type="NCBI Taxonomy" id="3900"/>
    <lineage>
        <taxon>Eukaryota</taxon>
        <taxon>Viridiplantae</taxon>
        <taxon>Streptophyta</taxon>
        <taxon>Embryophyta</taxon>
        <taxon>Tracheophyta</taxon>
        <taxon>Spermatophyta</taxon>
        <taxon>Magnoliopsida</taxon>
        <taxon>eudicotyledons</taxon>
        <taxon>Gunneridae</taxon>
        <taxon>Pentapetalae</taxon>
        <taxon>rosids</taxon>
        <taxon>fabids</taxon>
        <taxon>Fabales</taxon>
        <taxon>Fabaceae</taxon>
        <taxon>Papilionoideae</taxon>
        <taxon>50 kb inversion clade</taxon>
        <taxon>NPAAA clade</taxon>
        <taxon>Hologalegina</taxon>
        <taxon>IRL clade</taxon>
        <taxon>Trifolieae</taxon>
        <taxon>Trifolium</taxon>
    </lineage>
</organism>